<dbReference type="RefSeq" id="WP_025351955.1">
    <property type="nucleotide sequence ID" value="NZ_CP006850.1"/>
</dbReference>
<proteinExistence type="predicted"/>
<dbReference type="HOGENOM" id="CLU_201566_0_0_11"/>
<evidence type="ECO:0000313" key="3">
    <source>
        <dbReference type="Proteomes" id="UP000019150"/>
    </source>
</evidence>
<gene>
    <name evidence="2" type="ORF">NONO_c58200</name>
</gene>
<dbReference type="STRING" id="1415166.NONO_c58200"/>
<feature type="region of interest" description="Disordered" evidence="1">
    <location>
        <begin position="1"/>
        <end position="23"/>
    </location>
</feature>
<dbReference type="KEGG" id="nno:NONO_c58200"/>
<dbReference type="AlphaFoldDB" id="W5TMV9"/>
<reference evidence="2 3" key="1">
    <citation type="journal article" date="2014" name="Appl. Environ. Microbiol.">
        <title>Insights into the Microbial Degradation of Rubber and Gutta-Percha by Analysis of the Complete Genome of Nocardia nova SH22a.</title>
        <authorList>
            <person name="Luo Q."/>
            <person name="Hiessl S."/>
            <person name="Poehlein A."/>
            <person name="Daniel R."/>
            <person name="Steinbuchel A."/>
        </authorList>
    </citation>
    <scope>NUCLEOTIDE SEQUENCE [LARGE SCALE GENOMIC DNA]</scope>
    <source>
        <strain evidence="2">SH22a</strain>
    </source>
</reference>
<evidence type="ECO:0000313" key="2">
    <source>
        <dbReference type="EMBL" id="AHH20597.1"/>
    </source>
</evidence>
<name>W5TMV9_9NOCA</name>
<dbReference type="PATRIC" id="fig|1415166.3.peg.5994"/>
<dbReference type="eggNOG" id="ENOG5031Q7B">
    <property type="taxonomic scope" value="Bacteria"/>
</dbReference>
<dbReference type="EMBL" id="CP006850">
    <property type="protein sequence ID" value="AHH20597.1"/>
    <property type="molecule type" value="Genomic_DNA"/>
</dbReference>
<organism evidence="2 3">
    <name type="scientific">Nocardia nova SH22a</name>
    <dbReference type="NCBI Taxonomy" id="1415166"/>
    <lineage>
        <taxon>Bacteria</taxon>
        <taxon>Bacillati</taxon>
        <taxon>Actinomycetota</taxon>
        <taxon>Actinomycetes</taxon>
        <taxon>Mycobacteriales</taxon>
        <taxon>Nocardiaceae</taxon>
        <taxon>Nocardia</taxon>
    </lineage>
</organism>
<sequence>MSQAHPVIEVTDQGEFAEARAAEKAETERRNALAARAVASHSVDVADCVSLLMMLGLDAGAGKPVDRI</sequence>
<accession>W5TMV9</accession>
<protein>
    <submittedName>
        <fullName evidence="2">Uncharacterized protein</fullName>
    </submittedName>
</protein>
<evidence type="ECO:0000256" key="1">
    <source>
        <dbReference type="SAM" id="MobiDB-lite"/>
    </source>
</evidence>
<keyword evidence="3" id="KW-1185">Reference proteome</keyword>
<dbReference type="Proteomes" id="UP000019150">
    <property type="component" value="Chromosome"/>
</dbReference>